<accession>A0A3D8SLH9</accession>
<dbReference type="GO" id="GO:0005777">
    <property type="term" value="C:peroxisome"/>
    <property type="evidence" value="ECO:0007669"/>
    <property type="project" value="TreeGrafter"/>
</dbReference>
<protein>
    <recommendedName>
        <fullName evidence="4">Glutathione S-transferase kappa</fullName>
        <ecNumber evidence="4">2.5.1.18</ecNumber>
    </recommendedName>
</protein>
<dbReference type="EMBL" id="PVWQ01000003">
    <property type="protein sequence ID" value="RDW87054.1"/>
    <property type="molecule type" value="Genomic_DNA"/>
</dbReference>
<reference evidence="7 8" key="1">
    <citation type="journal article" date="2018" name="IMA Fungus">
        <title>IMA Genome-F 9: Draft genome sequence of Annulohypoxylon stygium, Aspergillus mulundensis, Berkeleyomyces basicola (syn. Thielaviopsis basicola), Ceratocystis smalleyi, two Cercospora beticola strains, Coleophoma cylindrospora, Fusarium fracticaudum, Phialophora cf. hyalina, and Morchella septimelata.</title>
        <authorList>
            <person name="Wingfield B.D."/>
            <person name="Bills G.F."/>
            <person name="Dong Y."/>
            <person name="Huang W."/>
            <person name="Nel W.J."/>
            <person name="Swalarsk-Parry B.S."/>
            <person name="Vaghefi N."/>
            <person name="Wilken P.M."/>
            <person name="An Z."/>
            <person name="de Beer Z.W."/>
            <person name="De Vos L."/>
            <person name="Chen L."/>
            <person name="Duong T.A."/>
            <person name="Gao Y."/>
            <person name="Hammerbacher A."/>
            <person name="Kikkert J.R."/>
            <person name="Li Y."/>
            <person name="Li H."/>
            <person name="Li K."/>
            <person name="Li Q."/>
            <person name="Liu X."/>
            <person name="Ma X."/>
            <person name="Naidoo K."/>
            <person name="Pethybridge S.J."/>
            <person name="Sun J."/>
            <person name="Steenkamp E.T."/>
            <person name="van der Nest M.A."/>
            <person name="van Wyk S."/>
            <person name="Wingfield M.J."/>
            <person name="Xiong C."/>
            <person name="Yue Q."/>
            <person name="Zhang X."/>
        </authorList>
    </citation>
    <scope>NUCLEOTIDE SEQUENCE [LARGE SCALE GENOMIC DNA]</scope>
    <source>
        <strain evidence="7 8">DSM 5745</strain>
    </source>
</reference>
<sequence length="231" mass="26183">MGGKKIDCYIDIVSPYSFYAFSYLQANRARLQALDVKVEYIPVFLGGINVGSGNKPPWTLPAKAAYSQYDGKRAQRYFGHDFQIPSFFPILSLLPQRALTFIKQTHAKEQYEAAFLACFETMWYKHLDISVPENLSIALRKVFDESSVQDILVGANKPETKQALTDTTAKAVKELGAFGCPWFWVYDGKGNAEPFFGSDRFHYMWDYLDLPHRDLELVLGAGGDRRGKGRL</sequence>
<name>A0A3D8SLH9_9EURO</name>
<comment type="caution">
    <text evidence="7">The sequence shown here is derived from an EMBL/GenBank/DDBJ whole genome shotgun (WGS) entry which is preliminary data.</text>
</comment>
<keyword evidence="8" id="KW-1185">Reference proteome</keyword>
<evidence type="ECO:0000259" key="6">
    <source>
        <dbReference type="Pfam" id="PF01323"/>
    </source>
</evidence>
<dbReference type="Proteomes" id="UP000256690">
    <property type="component" value="Unassembled WGS sequence"/>
</dbReference>
<dbReference type="AlphaFoldDB" id="A0A3D8SLH9"/>
<evidence type="ECO:0000256" key="1">
    <source>
        <dbReference type="ARBA" id="ARBA00006494"/>
    </source>
</evidence>
<dbReference type="GeneID" id="38114066"/>
<feature type="active site" description="Nucleophile" evidence="5">
    <location>
        <position position="14"/>
    </location>
</feature>
<proteinExistence type="inferred from homology"/>
<dbReference type="InterPro" id="IPR001853">
    <property type="entry name" value="DSBA-like_thioredoxin_dom"/>
</dbReference>
<dbReference type="PANTHER" id="PTHR42943">
    <property type="entry name" value="GLUTATHIONE S-TRANSFERASE KAPPA"/>
    <property type="match status" value="1"/>
</dbReference>
<dbReference type="GO" id="GO:0006749">
    <property type="term" value="P:glutathione metabolic process"/>
    <property type="evidence" value="ECO:0007669"/>
    <property type="project" value="TreeGrafter"/>
</dbReference>
<comment type="similarity">
    <text evidence="1 4">Belongs to the GST superfamily. Kappa family.</text>
</comment>
<keyword evidence="2 4" id="KW-0808">Transferase</keyword>
<dbReference type="InterPro" id="IPR014440">
    <property type="entry name" value="HCCAis_GSTk"/>
</dbReference>
<comment type="catalytic activity">
    <reaction evidence="3 4">
        <text>RX + glutathione = an S-substituted glutathione + a halide anion + H(+)</text>
        <dbReference type="Rhea" id="RHEA:16437"/>
        <dbReference type="ChEBI" id="CHEBI:15378"/>
        <dbReference type="ChEBI" id="CHEBI:16042"/>
        <dbReference type="ChEBI" id="CHEBI:17792"/>
        <dbReference type="ChEBI" id="CHEBI:57925"/>
        <dbReference type="ChEBI" id="CHEBI:90779"/>
        <dbReference type="EC" id="2.5.1.18"/>
    </reaction>
</comment>
<dbReference type="InterPro" id="IPR036249">
    <property type="entry name" value="Thioredoxin-like_sf"/>
</dbReference>
<dbReference type="PANTHER" id="PTHR42943:SF13">
    <property type="entry name" value="GLUTATHIONE S-TRANSFERASE KAPPA-RELATED"/>
    <property type="match status" value="1"/>
</dbReference>
<dbReference type="STRING" id="1810919.A0A3D8SLH9"/>
<dbReference type="RefSeq" id="XP_026606578.1">
    <property type="nucleotide sequence ID" value="XM_026745712.1"/>
</dbReference>
<dbReference type="InterPro" id="IPR051924">
    <property type="entry name" value="GST_Kappa/NadH"/>
</dbReference>
<dbReference type="SUPFAM" id="SSF52833">
    <property type="entry name" value="Thioredoxin-like"/>
    <property type="match status" value="1"/>
</dbReference>
<organism evidence="7 8">
    <name type="scientific">Aspergillus mulundensis</name>
    <dbReference type="NCBI Taxonomy" id="1810919"/>
    <lineage>
        <taxon>Eukaryota</taxon>
        <taxon>Fungi</taxon>
        <taxon>Dikarya</taxon>
        <taxon>Ascomycota</taxon>
        <taxon>Pezizomycotina</taxon>
        <taxon>Eurotiomycetes</taxon>
        <taxon>Eurotiomycetidae</taxon>
        <taxon>Eurotiales</taxon>
        <taxon>Aspergillaceae</taxon>
        <taxon>Aspergillus</taxon>
        <taxon>Aspergillus subgen. Nidulantes</taxon>
    </lineage>
</organism>
<evidence type="ECO:0000256" key="3">
    <source>
        <dbReference type="ARBA" id="ARBA00047960"/>
    </source>
</evidence>
<dbReference type="PIRSF" id="PIRSF006386">
    <property type="entry name" value="HCCAis_GSTk"/>
    <property type="match status" value="1"/>
</dbReference>
<evidence type="ECO:0000256" key="5">
    <source>
        <dbReference type="PIRSR" id="PIRSR006386-1"/>
    </source>
</evidence>
<evidence type="ECO:0000256" key="2">
    <source>
        <dbReference type="ARBA" id="ARBA00022679"/>
    </source>
</evidence>
<evidence type="ECO:0000256" key="4">
    <source>
        <dbReference type="PIRNR" id="PIRNR006386"/>
    </source>
</evidence>
<dbReference type="GO" id="GO:0005739">
    <property type="term" value="C:mitochondrion"/>
    <property type="evidence" value="ECO:0007669"/>
    <property type="project" value="TreeGrafter"/>
</dbReference>
<dbReference type="GO" id="GO:0004602">
    <property type="term" value="F:glutathione peroxidase activity"/>
    <property type="evidence" value="ECO:0007669"/>
    <property type="project" value="TreeGrafter"/>
</dbReference>
<dbReference type="Gene3D" id="3.40.30.10">
    <property type="entry name" value="Glutaredoxin"/>
    <property type="match status" value="1"/>
</dbReference>
<dbReference type="OrthoDB" id="4664297at2759"/>
<evidence type="ECO:0000313" key="8">
    <source>
        <dbReference type="Proteomes" id="UP000256690"/>
    </source>
</evidence>
<evidence type="ECO:0000313" key="7">
    <source>
        <dbReference type="EMBL" id="RDW87054.1"/>
    </source>
</evidence>
<dbReference type="Pfam" id="PF01323">
    <property type="entry name" value="DSBA"/>
    <property type="match status" value="1"/>
</dbReference>
<dbReference type="FunFam" id="3.40.30.10:FF:000096">
    <property type="entry name" value="Glutathione S-transferase kappa"/>
    <property type="match status" value="1"/>
</dbReference>
<dbReference type="GO" id="GO:0004364">
    <property type="term" value="F:glutathione transferase activity"/>
    <property type="evidence" value="ECO:0007669"/>
    <property type="project" value="UniProtKB-UniRule"/>
</dbReference>
<feature type="domain" description="DSBA-like thioredoxin" evidence="6">
    <location>
        <begin position="6"/>
        <end position="208"/>
    </location>
</feature>
<dbReference type="EC" id="2.5.1.18" evidence="4"/>
<gene>
    <name evidence="7" type="ORF">DSM5745_03696</name>
</gene>